<organism evidence="2 3">
    <name type="scientific">Pacificispira spongiicola</name>
    <dbReference type="NCBI Taxonomy" id="2729598"/>
    <lineage>
        <taxon>Bacteria</taxon>
        <taxon>Pseudomonadati</taxon>
        <taxon>Pseudomonadota</taxon>
        <taxon>Alphaproteobacteria</taxon>
        <taxon>Rhodospirillales</taxon>
        <taxon>Rhodospirillaceae</taxon>
        <taxon>Pacificispira</taxon>
    </lineage>
</organism>
<keyword evidence="3" id="KW-1185">Reference proteome</keyword>
<evidence type="ECO:0000256" key="1">
    <source>
        <dbReference type="SAM" id="MobiDB-lite"/>
    </source>
</evidence>
<dbReference type="Proteomes" id="UP000539372">
    <property type="component" value="Unassembled WGS sequence"/>
</dbReference>
<dbReference type="AlphaFoldDB" id="A0A7Y0DZY6"/>
<feature type="compositionally biased region" description="Polar residues" evidence="1">
    <location>
        <begin position="271"/>
        <end position="280"/>
    </location>
</feature>
<name>A0A7Y0DZY6_9PROT</name>
<reference evidence="2 3" key="1">
    <citation type="submission" date="2020-04" db="EMBL/GenBank/DDBJ databases">
        <title>Rhodospirillaceae bacterium KN72 isolated from deep sea.</title>
        <authorList>
            <person name="Zhang D.-C."/>
        </authorList>
    </citation>
    <scope>NUCLEOTIDE SEQUENCE [LARGE SCALE GENOMIC DNA]</scope>
    <source>
        <strain evidence="2 3">KN72</strain>
    </source>
</reference>
<sequence length="420" mass="43528">MSTPTGIGRHRFRGSVSAAVLAGLALGWAVTGGAAQDARADGMAPKACYLHTQDGSATPDDLEAAYDCFEEQLLAGYAQSKHILAKTFGGWERAGDMPFVYDAVGDRYLVAYGNERAVGEESTLWLDRGLPVGATVAVAGFTVDENGMLHAAPLMIYEKMSKGYTFGRGNWRQTMIAEDGAIVGVTKGPGAEELTVCEDCAARSADRLYLALMHDGRMPADAPEESAPIQEDGTMEGETLDPGAVLSPAPLDPSATLDPSLSVPPAENFDPNASLNNGMESETLAPLDPMAPLDPLAPLEPNAPSTGLDPAAPLDPLSPLDPLAPLEPDATSSLDDNSTAMAPEEPESMEPTTDSDDNLGTDMADAGDADIGAQDPAANNADILSGLALELADAVDPLLEVPVIGTADAPPFLELPEASG</sequence>
<comment type="caution">
    <text evidence="2">The sequence shown here is derived from an EMBL/GenBank/DDBJ whole genome shotgun (WGS) entry which is preliminary data.</text>
</comment>
<protein>
    <submittedName>
        <fullName evidence="2">Uncharacterized protein</fullName>
    </submittedName>
</protein>
<dbReference type="RefSeq" id="WP_169625041.1">
    <property type="nucleotide sequence ID" value="NZ_JABBNT010000002.1"/>
</dbReference>
<evidence type="ECO:0000313" key="2">
    <source>
        <dbReference type="EMBL" id="NMM44698.1"/>
    </source>
</evidence>
<evidence type="ECO:0000313" key="3">
    <source>
        <dbReference type="Proteomes" id="UP000539372"/>
    </source>
</evidence>
<accession>A0A7Y0DZY6</accession>
<gene>
    <name evidence="2" type="ORF">HH303_09410</name>
</gene>
<feature type="region of interest" description="Disordered" evidence="1">
    <location>
        <begin position="217"/>
        <end position="377"/>
    </location>
</feature>
<feature type="compositionally biased region" description="Low complexity" evidence="1">
    <location>
        <begin position="284"/>
        <end position="330"/>
    </location>
</feature>
<feature type="compositionally biased region" description="Low complexity" evidence="1">
    <location>
        <begin position="360"/>
        <end position="377"/>
    </location>
</feature>
<feature type="compositionally biased region" description="Acidic residues" evidence="1">
    <location>
        <begin position="344"/>
        <end position="359"/>
    </location>
</feature>
<dbReference type="EMBL" id="JABBNT010000002">
    <property type="protein sequence ID" value="NMM44698.1"/>
    <property type="molecule type" value="Genomic_DNA"/>
</dbReference>
<proteinExistence type="predicted"/>